<gene>
    <name evidence="1" type="ORF">LMG27952_06124</name>
</gene>
<evidence type="ECO:0000313" key="2">
    <source>
        <dbReference type="Proteomes" id="UP000656319"/>
    </source>
</evidence>
<accession>A0ABN7ICS8</accession>
<dbReference type="Gene3D" id="3.40.50.10320">
    <property type="entry name" value="LmbE-like"/>
    <property type="match status" value="1"/>
</dbReference>
<dbReference type="InterPro" id="IPR024078">
    <property type="entry name" value="LmbE-like_dom_sf"/>
</dbReference>
<dbReference type="InterPro" id="IPR003737">
    <property type="entry name" value="GlcNAc_PI_deacetylase-related"/>
</dbReference>
<protein>
    <recommendedName>
        <fullName evidence="3">PIG-L family deacetylase</fullName>
    </recommendedName>
</protein>
<dbReference type="EMBL" id="CAJHCQ010000021">
    <property type="protein sequence ID" value="CAD6556505.1"/>
    <property type="molecule type" value="Genomic_DNA"/>
</dbReference>
<reference evidence="1 2" key="1">
    <citation type="submission" date="2020-10" db="EMBL/GenBank/DDBJ databases">
        <authorList>
            <person name="Peeters C."/>
        </authorList>
    </citation>
    <scope>NUCLEOTIDE SEQUENCE [LARGE SCALE GENOMIC DNA]</scope>
    <source>
        <strain evidence="1 2">LMG 27952</strain>
    </source>
</reference>
<dbReference type="SUPFAM" id="SSF102588">
    <property type="entry name" value="LmbE-like"/>
    <property type="match status" value="1"/>
</dbReference>
<comment type="caution">
    <text evidence="1">The sequence shown here is derived from an EMBL/GenBank/DDBJ whole genome shotgun (WGS) entry which is preliminary data.</text>
</comment>
<name>A0ABN7ICS8_9BURK</name>
<dbReference type="Proteomes" id="UP000656319">
    <property type="component" value="Unassembled WGS sequence"/>
</dbReference>
<proteinExistence type="predicted"/>
<organism evidence="1 2">
    <name type="scientific">Paraburkholderia hiiakae</name>
    <dbReference type="NCBI Taxonomy" id="1081782"/>
    <lineage>
        <taxon>Bacteria</taxon>
        <taxon>Pseudomonadati</taxon>
        <taxon>Pseudomonadota</taxon>
        <taxon>Betaproteobacteria</taxon>
        <taxon>Burkholderiales</taxon>
        <taxon>Burkholderiaceae</taxon>
        <taxon>Paraburkholderia</taxon>
    </lineage>
</organism>
<evidence type="ECO:0008006" key="3">
    <source>
        <dbReference type="Google" id="ProtNLM"/>
    </source>
</evidence>
<sequence>MRIPSLKPEKPCASPPLFVVSPHLDDAVFSCAALLAAHAGARVCTVFAGTPADKRRTPWDRAAGYDDSTQAMRGRWREDDRALECCGAQPLRLDFLDGQYGPLPDVDALTEALNVEFGLARGSTLVVPLGVHHPDHVRVGEAWVALLRAGLVASCIVYEDAIHRAAPGAVAKRLAALGAAGLHATSLDDTWSPERLGARAQALRLDGIGAYESQLRAFGAGFPADLARPERYWRVART</sequence>
<dbReference type="Pfam" id="PF02585">
    <property type="entry name" value="PIG-L"/>
    <property type="match status" value="1"/>
</dbReference>
<dbReference type="RefSeq" id="WP_201699648.1">
    <property type="nucleotide sequence ID" value="NZ_CAJHCQ010000021.1"/>
</dbReference>
<evidence type="ECO:0000313" key="1">
    <source>
        <dbReference type="EMBL" id="CAD6556505.1"/>
    </source>
</evidence>
<keyword evidence="2" id="KW-1185">Reference proteome</keyword>